<sequence length="634" mass="71240">MKHKIKLLIMLLSINMFTPIVSMKRDREEIKEESNKKIKLEQSDQENLATLEQLPAELIENILISRMEDIIKNSNILQWVDQVYKFIREISLINHNFRNIINNIIENKLDKKIAKEIFAPEIKINDPALLNYKLQTILEGPYSEEAEKEAAKLIIGGANPNLLLNVIIANKQQMAPILTWIVINNKFTNLINLLVKYQSNINIETVQNPLLWACYKNNLNIAKSLVKNGAIIDAATLFAALSSGNENLFKFLIANISEFNPQIISYALHYFILKYNSIANSIKINITNMVKNSGATDGQININFVQRLIENLSQETLDNTLELLVERADLSIKDKQGLTPLAVAILSKNLPISSRLIKDKRRANYINTLSDDYNNSPLILASRVGFKDIIQMLINNGAIINQQNNEKQTALIAAVRSNNIDILETLINNGANINLQDNLGFTALIYAAKAGNIDMVKILLRNGANPNITNYNITTALMYAAKNGHKEIVQILLKAKVNVNVINSYGVTALISAAINPHEEIIQMLINNGANVNIQDHNGFTLLMYAIDKNHENIIDQILKNRHINIDIQTNKGNTALIIAVNNGNTKIVEKLLLANADINIKNKENKSAKDIAQEKDYQEIVRLINIRESANQS</sequence>
<dbReference type="eggNOG" id="COG0666">
    <property type="taxonomic scope" value="Bacteria"/>
</dbReference>
<feature type="repeat" description="ANK" evidence="3">
    <location>
        <begin position="439"/>
        <end position="471"/>
    </location>
</feature>
<name>V6DGS6_9BACT</name>
<dbReference type="Proteomes" id="UP000018769">
    <property type="component" value="Chromosome I"/>
</dbReference>
<dbReference type="PROSITE" id="PS50297">
    <property type="entry name" value="ANK_REP_REGION"/>
    <property type="match status" value="6"/>
</dbReference>
<dbReference type="AlphaFoldDB" id="V6DGS6"/>
<feature type="repeat" description="ANK" evidence="3">
    <location>
        <begin position="406"/>
        <end position="438"/>
    </location>
</feature>
<feature type="repeat" description="ANK" evidence="3">
    <location>
        <begin position="572"/>
        <end position="604"/>
    </location>
</feature>
<dbReference type="OrthoDB" id="5622506at2"/>
<dbReference type="InterPro" id="IPR050745">
    <property type="entry name" value="Multifunctional_regulatory"/>
</dbReference>
<dbReference type="PANTHER" id="PTHR24189:SF50">
    <property type="entry name" value="ANKYRIN REPEAT AND SOCS BOX PROTEIN 2"/>
    <property type="match status" value="1"/>
</dbReference>
<protein>
    <submittedName>
        <fullName evidence="4">Ankyrin repeats containing protein</fullName>
    </submittedName>
</protein>
<organism evidence="4 5">
    <name type="scientific">Candidatus Babela massiliensis</name>
    <dbReference type="NCBI Taxonomy" id="673862"/>
    <lineage>
        <taxon>Bacteria</taxon>
        <taxon>Candidatus Babelota</taxon>
        <taxon>Candidatus Babeliae</taxon>
        <taxon>Candidatus Babeliales</taxon>
        <taxon>Candidatus Babeliaceae</taxon>
        <taxon>Candidatus Babela</taxon>
    </lineage>
</organism>
<evidence type="ECO:0000256" key="2">
    <source>
        <dbReference type="ARBA" id="ARBA00023043"/>
    </source>
</evidence>
<dbReference type="InterPro" id="IPR002110">
    <property type="entry name" value="Ankyrin_rpt"/>
</dbReference>
<feature type="repeat" description="ANK" evidence="3">
    <location>
        <begin position="505"/>
        <end position="537"/>
    </location>
</feature>
<dbReference type="HOGENOM" id="CLU_431301_0_0_7"/>
<dbReference type="Pfam" id="PF12796">
    <property type="entry name" value="Ank_2"/>
    <property type="match status" value="4"/>
</dbReference>
<dbReference type="InterPro" id="IPR036770">
    <property type="entry name" value="Ankyrin_rpt-contain_sf"/>
</dbReference>
<evidence type="ECO:0000313" key="5">
    <source>
        <dbReference type="Proteomes" id="UP000018769"/>
    </source>
</evidence>
<evidence type="ECO:0000313" key="4">
    <source>
        <dbReference type="EMBL" id="CDK30802.1"/>
    </source>
</evidence>
<dbReference type="PRINTS" id="PR01415">
    <property type="entry name" value="ANKYRIN"/>
</dbReference>
<dbReference type="PROSITE" id="PS50088">
    <property type="entry name" value="ANK_REPEAT"/>
    <property type="match status" value="6"/>
</dbReference>
<evidence type="ECO:0000256" key="1">
    <source>
        <dbReference type="ARBA" id="ARBA00022737"/>
    </source>
</evidence>
<dbReference type="STRING" id="673862.BABL1_gene_213"/>
<dbReference type="EMBL" id="HG793133">
    <property type="protein sequence ID" value="CDK30802.1"/>
    <property type="molecule type" value="Genomic_DNA"/>
</dbReference>
<accession>V6DGS6</accession>
<keyword evidence="1" id="KW-0677">Repeat</keyword>
<keyword evidence="2 3" id="KW-0040">ANK repeat</keyword>
<evidence type="ECO:0000256" key="3">
    <source>
        <dbReference type="PROSITE-ProRule" id="PRU00023"/>
    </source>
</evidence>
<dbReference type="KEGG" id="dpb:BABL1_gene_213"/>
<dbReference type="RefSeq" id="WP_023792507.1">
    <property type="nucleotide sequence ID" value="NC_023003.1"/>
</dbReference>
<dbReference type="SMART" id="SM00248">
    <property type="entry name" value="ANK"/>
    <property type="match status" value="10"/>
</dbReference>
<dbReference type="PANTHER" id="PTHR24189">
    <property type="entry name" value="MYOTROPHIN"/>
    <property type="match status" value="1"/>
</dbReference>
<dbReference type="Gene3D" id="1.25.40.20">
    <property type="entry name" value="Ankyrin repeat-containing domain"/>
    <property type="match status" value="5"/>
</dbReference>
<proteinExistence type="predicted"/>
<feature type="repeat" description="ANK" evidence="3">
    <location>
        <begin position="472"/>
        <end position="504"/>
    </location>
</feature>
<keyword evidence="5" id="KW-1185">Reference proteome</keyword>
<dbReference type="SUPFAM" id="SSF48403">
    <property type="entry name" value="Ankyrin repeat"/>
    <property type="match status" value="2"/>
</dbReference>
<feature type="repeat" description="ANK" evidence="3">
    <location>
        <begin position="373"/>
        <end position="405"/>
    </location>
</feature>
<gene>
    <name evidence="4" type="primary">ankX_18</name>
    <name evidence="4" type="ORF">BABL1_gene_213</name>
</gene>
<reference evidence="4 5" key="1">
    <citation type="journal article" date="2015" name="Biol. Direct">
        <title>Babela massiliensis, a representative of a widespread bacterial phylum with unusual adaptations to parasitism in amoebae.</title>
        <authorList>
            <person name="Pagnier I."/>
            <person name="Yutin N."/>
            <person name="Croce O."/>
            <person name="Makarova K.S."/>
            <person name="Wolf Y.I."/>
            <person name="Benamar S."/>
            <person name="Raoult D."/>
            <person name="Koonin E.V."/>
            <person name="La Scola B."/>
        </authorList>
    </citation>
    <scope>NUCLEOTIDE SEQUENCE [LARGE SCALE GENOMIC DNA]</scope>
    <source>
        <strain evidence="5">BABL1</strain>
    </source>
</reference>